<evidence type="ECO:0000256" key="1">
    <source>
        <dbReference type="ARBA" id="ARBA00004651"/>
    </source>
</evidence>
<feature type="transmembrane region" description="Helical" evidence="6">
    <location>
        <begin position="20"/>
        <end position="41"/>
    </location>
</feature>
<keyword evidence="4 6" id="KW-1133">Transmembrane helix</keyword>
<organism evidence="7 8">
    <name type="scientific">Geosporobacter ferrireducens</name>
    <dbReference type="NCBI Taxonomy" id="1424294"/>
    <lineage>
        <taxon>Bacteria</taxon>
        <taxon>Bacillati</taxon>
        <taxon>Bacillota</taxon>
        <taxon>Clostridia</taxon>
        <taxon>Peptostreptococcales</taxon>
        <taxon>Thermotaleaceae</taxon>
        <taxon>Geosporobacter</taxon>
    </lineage>
</organism>
<evidence type="ECO:0000313" key="7">
    <source>
        <dbReference type="EMBL" id="AOT72421.1"/>
    </source>
</evidence>
<feature type="transmembrane region" description="Helical" evidence="6">
    <location>
        <begin position="148"/>
        <end position="166"/>
    </location>
</feature>
<dbReference type="STRING" id="1424294.Gferi_24430"/>
<dbReference type="InterPro" id="IPR001851">
    <property type="entry name" value="ABC_transp_permease"/>
</dbReference>
<sequence>MEANSRKEKLKSFVINETLVLTLLSIIMGLLVGALIIFLSGYSPLAAYRLMLEGIFSQPRYIAWTVIRATPLILTGLSVAFAFRTGLFNIGAEGQFIIGALTAALLGYFLKLPSIIHIPIVFFGAVLAAALWGSIAGFLKARFGIHEVIATIMLNWIALYTMNFTIEQPGFKRPNTEASYDIHESARISIAWMRDLLGPATKVNWGIIIALVITGLIFYLLFKTTIGYELRAVGFNKDAAKYGGINVNRSIILSMAIAGALSGAAGAIHVMGVSFRVSILAAMEGNGFNGIAVALIGNNNPFGVVLSAFLFGGLTYGGSKMQTIGVPTEVINIVIGSIIFFIATYRIFRHVLILFNRKKLQKEVQ</sequence>
<accession>A0A1D8GNC5</accession>
<evidence type="ECO:0000256" key="2">
    <source>
        <dbReference type="ARBA" id="ARBA00022475"/>
    </source>
</evidence>
<dbReference type="GO" id="GO:0022857">
    <property type="term" value="F:transmembrane transporter activity"/>
    <property type="evidence" value="ECO:0007669"/>
    <property type="project" value="InterPro"/>
</dbReference>
<dbReference type="Proteomes" id="UP000095743">
    <property type="component" value="Chromosome"/>
</dbReference>
<feature type="transmembrane region" description="Helical" evidence="6">
    <location>
        <begin position="116"/>
        <end position="139"/>
    </location>
</feature>
<dbReference type="EMBL" id="CP017269">
    <property type="protein sequence ID" value="AOT72421.1"/>
    <property type="molecule type" value="Genomic_DNA"/>
</dbReference>
<keyword evidence="8" id="KW-1185">Reference proteome</keyword>
<keyword evidence="2" id="KW-1003">Cell membrane</keyword>
<dbReference type="PANTHER" id="PTHR47089:SF1">
    <property type="entry name" value="GUANOSINE ABC TRANSPORTER PERMEASE PROTEIN NUPP"/>
    <property type="match status" value="1"/>
</dbReference>
<evidence type="ECO:0000256" key="3">
    <source>
        <dbReference type="ARBA" id="ARBA00022692"/>
    </source>
</evidence>
<dbReference type="CDD" id="cd06580">
    <property type="entry name" value="TM_PBP1_transp_TpRbsC_like"/>
    <property type="match status" value="1"/>
</dbReference>
<dbReference type="AlphaFoldDB" id="A0A1D8GNC5"/>
<reference evidence="7 8" key="1">
    <citation type="submission" date="2016-09" db="EMBL/GenBank/DDBJ databases">
        <title>Genomic analysis reveals versatility of anaerobic energy metabolism of Geosporobacter ferrireducens IRF9 of phylum Firmicutes.</title>
        <authorList>
            <person name="Kim S.-J."/>
        </authorList>
    </citation>
    <scope>NUCLEOTIDE SEQUENCE [LARGE SCALE GENOMIC DNA]</scope>
    <source>
        <strain evidence="7 8">IRF9</strain>
    </source>
</reference>
<keyword evidence="3 6" id="KW-0812">Transmembrane</keyword>
<comment type="subcellular location">
    <subcellularLocation>
        <location evidence="1">Cell membrane</location>
        <topology evidence="1">Multi-pass membrane protein</topology>
    </subcellularLocation>
</comment>
<dbReference type="GO" id="GO:0005886">
    <property type="term" value="C:plasma membrane"/>
    <property type="evidence" value="ECO:0007669"/>
    <property type="project" value="UniProtKB-SubCell"/>
</dbReference>
<evidence type="ECO:0000256" key="4">
    <source>
        <dbReference type="ARBA" id="ARBA00022989"/>
    </source>
</evidence>
<evidence type="ECO:0000256" key="5">
    <source>
        <dbReference type="ARBA" id="ARBA00023136"/>
    </source>
</evidence>
<gene>
    <name evidence="7" type="ORF">Gferi_24430</name>
</gene>
<evidence type="ECO:0000256" key="6">
    <source>
        <dbReference type="SAM" id="Phobius"/>
    </source>
</evidence>
<feature type="transmembrane region" description="Helical" evidence="6">
    <location>
        <begin position="330"/>
        <end position="348"/>
    </location>
</feature>
<dbReference type="OrthoDB" id="45037at2"/>
<feature type="transmembrane region" description="Helical" evidence="6">
    <location>
        <begin position="251"/>
        <end position="271"/>
    </location>
</feature>
<dbReference type="Pfam" id="PF02653">
    <property type="entry name" value="BPD_transp_2"/>
    <property type="match status" value="1"/>
</dbReference>
<proteinExistence type="predicted"/>
<keyword evidence="5 6" id="KW-0472">Membrane</keyword>
<name>A0A1D8GNC5_9FIRM</name>
<feature type="transmembrane region" description="Helical" evidence="6">
    <location>
        <begin position="90"/>
        <end position="110"/>
    </location>
</feature>
<evidence type="ECO:0000313" key="8">
    <source>
        <dbReference type="Proteomes" id="UP000095743"/>
    </source>
</evidence>
<dbReference type="PANTHER" id="PTHR47089">
    <property type="entry name" value="ABC TRANSPORTER, PERMEASE PROTEIN"/>
    <property type="match status" value="1"/>
</dbReference>
<dbReference type="RefSeq" id="WP_069980730.1">
    <property type="nucleotide sequence ID" value="NZ_CP017269.1"/>
</dbReference>
<dbReference type="KEGG" id="gfe:Gferi_24430"/>
<feature type="transmembrane region" description="Helical" evidence="6">
    <location>
        <begin position="61"/>
        <end position="83"/>
    </location>
</feature>
<protein>
    <submittedName>
        <fullName evidence="7">ABC transporter permease</fullName>
    </submittedName>
</protein>
<feature type="transmembrane region" description="Helical" evidence="6">
    <location>
        <begin position="203"/>
        <end position="222"/>
    </location>
</feature>